<dbReference type="AlphaFoldDB" id="A0A7J3X4T7"/>
<comment type="cofactor">
    <cofactor evidence="1">
        <name>Mn(2+)</name>
        <dbReference type="ChEBI" id="CHEBI:29035"/>
    </cofactor>
</comment>
<accession>A0A7J3X4T7</accession>
<dbReference type="InterPro" id="IPR011604">
    <property type="entry name" value="PDDEXK-like_dom_sf"/>
</dbReference>
<organism evidence="2">
    <name type="scientific">Thermofilum pendens</name>
    <dbReference type="NCBI Taxonomy" id="2269"/>
    <lineage>
        <taxon>Archaea</taxon>
        <taxon>Thermoproteota</taxon>
        <taxon>Thermoprotei</taxon>
        <taxon>Thermofilales</taxon>
        <taxon>Thermofilaceae</taxon>
        <taxon>Thermofilum</taxon>
    </lineage>
</organism>
<name>A0A7J3X4T7_THEPE</name>
<protein>
    <submittedName>
        <fullName evidence="2">Type I-A CRISPR-associated protein Cas4/Csa1</fullName>
    </submittedName>
</protein>
<dbReference type="Pfam" id="PF06023">
    <property type="entry name" value="Csa1"/>
    <property type="match status" value="1"/>
</dbReference>
<dbReference type="EMBL" id="DRZM01000017">
    <property type="protein sequence ID" value="HHP04209.1"/>
    <property type="molecule type" value="Genomic_DNA"/>
</dbReference>
<dbReference type="NCBIfam" id="TIGR01896">
    <property type="entry name" value="cas_AF1879"/>
    <property type="match status" value="1"/>
</dbReference>
<dbReference type="Gene3D" id="3.90.320.10">
    <property type="match status" value="1"/>
</dbReference>
<evidence type="ECO:0000256" key="1">
    <source>
        <dbReference type="ARBA" id="ARBA00001936"/>
    </source>
</evidence>
<proteinExistence type="predicted"/>
<reference evidence="2" key="1">
    <citation type="journal article" date="2020" name="mSystems">
        <title>Genome- and Community-Level Interaction Insights into Carbon Utilization and Element Cycling Functions of Hydrothermarchaeota in Hydrothermal Sediment.</title>
        <authorList>
            <person name="Zhou Z."/>
            <person name="Liu Y."/>
            <person name="Xu W."/>
            <person name="Pan J."/>
            <person name="Luo Z.H."/>
            <person name="Li M."/>
        </authorList>
    </citation>
    <scope>NUCLEOTIDE SEQUENCE [LARGE SCALE GENOMIC DNA]</scope>
    <source>
        <strain evidence="2">SpSt-1125</strain>
    </source>
</reference>
<sequence>MPWLFPTVEEVSALLRDAKRMPPVEVDEELRGWSYGEGTLASTGQLVGVSDVASGFCDKHRDVYLRYIKRIPQRDNAVLQRGRLLHEAWTRTISAVKRILYASGSQLSAAKLSSELQRFSTLLAEQLASRYRLLEPELVKWLAEKIVAEASFTYSAALERQLSRSRYLELDGLVSAVVPLVTEFPVNGERVGLSRNLRVDALILPSLLVELKTRHPRPIFEAALAGYAIAFESEYAVPVDRALLLYLEVDTRSERLYVRPKLVALGNTLRSNFVEMRDKVKEILTYEEDPGTSKNCPQECPYLYYCRGGSR</sequence>
<gene>
    <name evidence="2" type="primary">cas4a</name>
    <name evidence="2" type="ORF">ENM88_00490</name>
</gene>
<comment type="caution">
    <text evidence="2">The sequence shown here is derived from an EMBL/GenBank/DDBJ whole genome shotgun (WGS) entry which is preliminary data.</text>
</comment>
<evidence type="ECO:0000313" key="2">
    <source>
        <dbReference type="EMBL" id="HHP04209.1"/>
    </source>
</evidence>
<dbReference type="InterPro" id="IPR009260">
    <property type="entry name" value="CRISPR-ass_Csa1"/>
</dbReference>